<dbReference type="NCBIfam" id="TIGR00486">
    <property type="entry name" value="YbgI_SA1388"/>
    <property type="match status" value="1"/>
</dbReference>
<dbReference type="InterPro" id="IPR036069">
    <property type="entry name" value="DUF34/NIF3_sf"/>
</dbReference>
<keyword evidence="2" id="KW-0479">Metal-binding</keyword>
<evidence type="ECO:0000256" key="1">
    <source>
        <dbReference type="ARBA" id="ARBA00006964"/>
    </source>
</evidence>
<gene>
    <name evidence="3" type="ORF">RT723_17330</name>
</gene>
<comment type="similarity">
    <text evidence="1">Belongs to the GTP cyclohydrolase I type 2/NIF3 family.</text>
</comment>
<dbReference type="InterPro" id="IPR002678">
    <property type="entry name" value="DUF34/NIF3"/>
</dbReference>
<dbReference type="Gene3D" id="3.40.1390.30">
    <property type="entry name" value="NIF3 (NGG1p interacting factor 3)-like"/>
    <property type="match status" value="2"/>
</dbReference>
<accession>A0ABU3R4W6</accession>
<proteinExistence type="inferred from homology"/>
<dbReference type="Proteomes" id="UP001257914">
    <property type="component" value="Unassembled WGS sequence"/>
</dbReference>
<keyword evidence="4" id="KW-1185">Reference proteome</keyword>
<dbReference type="EMBL" id="JAWCUA010000010">
    <property type="protein sequence ID" value="MDU0114721.1"/>
    <property type="molecule type" value="Genomic_DNA"/>
</dbReference>
<name>A0ABU3R4W6_9GAMM</name>
<dbReference type="SUPFAM" id="SSF102705">
    <property type="entry name" value="NIF3 (NGG1p interacting factor 3)-like"/>
    <property type="match status" value="1"/>
</dbReference>
<evidence type="ECO:0000256" key="2">
    <source>
        <dbReference type="ARBA" id="ARBA00022723"/>
    </source>
</evidence>
<dbReference type="Pfam" id="PF01784">
    <property type="entry name" value="DUF34_NIF3"/>
    <property type="match status" value="1"/>
</dbReference>
<evidence type="ECO:0000313" key="3">
    <source>
        <dbReference type="EMBL" id="MDU0114721.1"/>
    </source>
</evidence>
<dbReference type="PANTHER" id="PTHR13799">
    <property type="entry name" value="NGG1 INTERACTING FACTOR 3"/>
    <property type="match status" value="1"/>
</dbReference>
<protein>
    <submittedName>
        <fullName evidence="3">Nif3-like dinuclear metal center hexameric protein</fullName>
    </submittedName>
</protein>
<dbReference type="PANTHER" id="PTHR13799:SF14">
    <property type="entry name" value="GTP CYCLOHYDROLASE 1 TYPE 2 HOMOLOG"/>
    <property type="match status" value="1"/>
</dbReference>
<comment type="caution">
    <text evidence="3">The sequence shown here is derived from an EMBL/GenBank/DDBJ whole genome shotgun (WGS) entry which is preliminary data.</text>
</comment>
<reference evidence="3 4" key="1">
    <citation type="submission" date="2023-10" db="EMBL/GenBank/DDBJ databases">
        <title>Psychrosphaera aquimaarina strain SW33 isolated from seawater.</title>
        <authorList>
            <person name="Bayburt H."/>
            <person name="Kim J.M."/>
            <person name="Choi B.J."/>
            <person name="Jeon C.O."/>
        </authorList>
    </citation>
    <scope>NUCLEOTIDE SEQUENCE [LARGE SCALE GENOMIC DNA]</scope>
    <source>
        <strain evidence="3 4">KCTC 52743</strain>
    </source>
</reference>
<dbReference type="RefSeq" id="WP_315948394.1">
    <property type="nucleotide sequence ID" value="NZ_JAWCUA010000010.1"/>
</dbReference>
<sequence>MKTKQLTQYLNTLLNSDNINDYCPNGLQVEGKPEIGKIITGVTASERLIDAAIEHQADAILVHHGYFWKGESQVITGLKKNRLAKLLKHDINLLAYHLPIDVHSDLGNNAVLANLLGITNVVPVESVKPKGVLMQGKLSTPMSIDQFGQLVNSKLQREPLINAVNNELVSTIAWCTGGGQGYIDVAAELGVDVFLTGEASEQTIHSSREFGIHFVAAGHHATERYGVKSVGEHLANEFGLDVQFVDIHNPV</sequence>
<organism evidence="3 4">
    <name type="scientific">Psychrosphaera aquimarina</name>
    <dbReference type="NCBI Taxonomy" id="2044854"/>
    <lineage>
        <taxon>Bacteria</taxon>
        <taxon>Pseudomonadati</taxon>
        <taxon>Pseudomonadota</taxon>
        <taxon>Gammaproteobacteria</taxon>
        <taxon>Alteromonadales</taxon>
        <taxon>Pseudoalteromonadaceae</taxon>
        <taxon>Psychrosphaera</taxon>
    </lineage>
</organism>
<evidence type="ECO:0000313" key="4">
    <source>
        <dbReference type="Proteomes" id="UP001257914"/>
    </source>
</evidence>